<dbReference type="PROSITE" id="PS00770">
    <property type="entry name" value="AA_TRANSFER_CLASS_4"/>
    <property type="match status" value="1"/>
</dbReference>
<comment type="pathway">
    <text evidence="3">Amino-acid biosynthesis; L-isoleucine biosynthesis; L-isoleucine from 2-oxobutanoate: step 4/4.</text>
</comment>
<dbReference type="OrthoDB" id="21319at2"/>
<evidence type="ECO:0000256" key="11">
    <source>
        <dbReference type="ARBA" id="ARBA00048212"/>
    </source>
</evidence>
<dbReference type="EMBL" id="LJSG01000002">
    <property type="protein sequence ID" value="KPP95810.1"/>
    <property type="molecule type" value="Genomic_DNA"/>
</dbReference>
<dbReference type="RefSeq" id="WP_072246125.1">
    <property type="nucleotide sequence ID" value="NZ_FBYC01000004.1"/>
</dbReference>
<evidence type="ECO:0000256" key="14">
    <source>
        <dbReference type="RuleBase" id="RU004106"/>
    </source>
</evidence>
<dbReference type="GO" id="GO:0005829">
    <property type="term" value="C:cytosol"/>
    <property type="evidence" value="ECO:0007669"/>
    <property type="project" value="TreeGrafter"/>
</dbReference>
<keyword evidence="17" id="KW-0032">Aminotransferase</keyword>
<proteinExistence type="inferred from homology"/>
<evidence type="ECO:0000256" key="2">
    <source>
        <dbReference type="ARBA" id="ARBA00003109"/>
    </source>
</evidence>
<keyword evidence="10" id="KW-0100">Branched-chain amino acid biosynthesis</keyword>
<gene>
    <name evidence="17" type="primary">ilvE</name>
    <name evidence="16" type="ORF">Ga0058931_1906</name>
    <name evidence="17" type="ORF">HLUCCA05_03845</name>
</gene>
<comment type="caution">
    <text evidence="17">The sequence shown here is derived from an EMBL/GenBank/DDBJ whole genome shotgun (WGS) entry which is preliminary data.</text>
</comment>
<keyword evidence="19" id="KW-1185">Reference proteome</keyword>
<comment type="cofactor">
    <cofactor evidence="1 15">
        <name>pyridoxal 5'-phosphate</name>
        <dbReference type="ChEBI" id="CHEBI:597326"/>
    </cofactor>
</comment>
<dbReference type="EMBL" id="FBYC01000004">
    <property type="protein sequence ID" value="CUX81670.1"/>
    <property type="molecule type" value="Genomic_DNA"/>
</dbReference>
<dbReference type="NCBIfam" id="NF009896">
    <property type="entry name" value="PRK13356.1"/>
    <property type="match status" value="1"/>
</dbReference>
<evidence type="ECO:0000256" key="4">
    <source>
        <dbReference type="ARBA" id="ARBA00004931"/>
    </source>
</evidence>
<dbReference type="InterPro" id="IPR018300">
    <property type="entry name" value="Aminotrans_IV_CS"/>
</dbReference>
<evidence type="ECO:0000256" key="1">
    <source>
        <dbReference type="ARBA" id="ARBA00001933"/>
    </source>
</evidence>
<evidence type="ECO:0000256" key="15">
    <source>
        <dbReference type="RuleBase" id="RU004516"/>
    </source>
</evidence>
<dbReference type="Gene3D" id="3.30.470.10">
    <property type="match status" value="1"/>
</dbReference>
<evidence type="ECO:0000256" key="8">
    <source>
        <dbReference type="ARBA" id="ARBA00014472"/>
    </source>
</evidence>
<sequence>MAVGKEILTWYEGTWHEGAAPIITAADHAAWLGSTVFDGARQFDGARPDLDLHSARIIRSAEAMGMIPPVDAETVQGLMEEGCARFGADRALYLRPMMWSRDSAPGIIDVVPENTGFSICIEALDMPSVGGFSLTVSPFCRPRPDMAVTEAKAGALYANNARIMADARKRGFSNALSLDVEGFVAETASTNVFMVRDGVVFTPVPNGMFLNGITRQRVIGLLRADGVEVVETSLTLEDFDTADEIFVTGNIAKVMPVARYKDRAMGAPRMGLRARDLYWDYALSGGETVKALREVAAGV</sequence>
<comment type="pathway">
    <text evidence="4">Amino-acid biosynthesis; L-valine biosynthesis; L-valine from pyruvate: step 4/4.</text>
</comment>
<comment type="similarity">
    <text evidence="6 14">Belongs to the class-IV pyridoxal-phosphate-dependent aminotransferase family.</text>
</comment>
<comment type="pathway">
    <text evidence="5">Amino-acid biosynthesis; L-leucine biosynthesis; L-leucine from 3-methyl-2-oxobutanoate: step 4/4.</text>
</comment>
<dbReference type="PANTHER" id="PTHR42743:SF11">
    <property type="entry name" value="AMINODEOXYCHORISMATE LYASE"/>
    <property type="match status" value="1"/>
</dbReference>
<dbReference type="InterPro" id="IPR043132">
    <property type="entry name" value="BCAT-like_C"/>
</dbReference>
<dbReference type="InterPro" id="IPR050571">
    <property type="entry name" value="Class-IV_PLP-Dep_Aminotrnsfr"/>
</dbReference>
<evidence type="ECO:0000256" key="12">
    <source>
        <dbReference type="ARBA" id="ARBA00048798"/>
    </source>
</evidence>
<evidence type="ECO:0000256" key="13">
    <source>
        <dbReference type="ARBA" id="ARBA00049229"/>
    </source>
</evidence>
<keyword evidence="10" id="KW-0028">Amino-acid biosynthesis</keyword>
<evidence type="ECO:0000256" key="5">
    <source>
        <dbReference type="ARBA" id="ARBA00005072"/>
    </source>
</evidence>
<comment type="catalytic activity">
    <reaction evidence="12">
        <text>L-isoleucine + 2-oxoglutarate = (S)-3-methyl-2-oxopentanoate + L-glutamate</text>
        <dbReference type="Rhea" id="RHEA:24801"/>
        <dbReference type="ChEBI" id="CHEBI:16810"/>
        <dbReference type="ChEBI" id="CHEBI:29985"/>
        <dbReference type="ChEBI" id="CHEBI:35146"/>
        <dbReference type="ChEBI" id="CHEBI:58045"/>
        <dbReference type="EC" id="2.6.1.42"/>
    </reaction>
</comment>
<evidence type="ECO:0000313" key="19">
    <source>
        <dbReference type="Proteomes" id="UP000182045"/>
    </source>
</evidence>
<dbReference type="InterPro" id="IPR036038">
    <property type="entry name" value="Aminotransferase-like"/>
</dbReference>
<dbReference type="GO" id="GO:0009082">
    <property type="term" value="P:branched-chain amino acid biosynthetic process"/>
    <property type="evidence" value="ECO:0007669"/>
    <property type="project" value="UniProtKB-KW"/>
</dbReference>
<evidence type="ECO:0000256" key="3">
    <source>
        <dbReference type="ARBA" id="ARBA00004824"/>
    </source>
</evidence>
<reference evidence="17 18" key="1">
    <citation type="submission" date="2015-09" db="EMBL/GenBank/DDBJ databases">
        <title>Identification and resolution of microdiversity through metagenomic sequencing of parallel consortia.</title>
        <authorList>
            <person name="Nelson W.C."/>
            <person name="Romine M.F."/>
            <person name="Lindemann S.R."/>
        </authorList>
    </citation>
    <scope>NUCLEOTIDE SEQUENCE [LARGE SCALE GENOMIC DNA]</scope>
    <source>
        <strain evidence="17">HL-91</strain>
    </source>
</reference>
<dbReference type="InterPro" id="IPR043131">
    <property type="entry name" value="BCAT-like_N"/>
</dbReference>
<organism evidence="17 18">
    <name type="scientific">Roseibaca calidilacus</name>
    <dbReference type="NCBI Taxonomy" id="1666912"/>
    <lineage>
        <taxon>Bacteria</taxon>
        <taxon>Pseudomonadati</taxon>
        <taxon>Pseudomonadota</taxon>
        <taxon>Alphaproteobacteria</taxon>
        <taxon>Rhodobacterales</taxon>
        <taxon>Paracoccaceae</taxon>
        <taxon>Roseinatronobacter</taxon>
    </lineage>
</organism>
<evidence type="ECO:0000256" key="6">
    <source>
        <dbReference type="ARBA" id="ARBA00009320"/>
    </source>
</evidence>
<reference evidence="16 19" key="2">
    <citation type="submission" date="2016-01" db="EMBL/GenBank/DDBJ databases">
        <authorList>
            <person name="Varghese N."/>
        </authorList>
    </citation>
    <scope>NUCLEOTIDE SEQUENCE [LARGE SCALE GENOMIC DNA]</scope>
    <source>
        <strain evidence="16 19">HL-91</strain>
    </source>
</reference>
<dbReference type="AlphaFoldDB" id="A0A0P7X5I7"/>
<evidence type="ECO:0000256" key="9">
    <source>
        <dbReference type="ARBA" id="ARBA00022898"/>
    </source>
</evidence>
<dbReference type="PATRIC" id="fig|1666912.4.peg.1922"/>
<accession>A0A0P7X5I7</accession>
<dbReference type="Proteomes" id="UP000050413">
    <property type="component" value="Unassembled WGS sequence"/>
</dbReference>
<name>A0A0P7X5I7_9RHOB</name>
<keyword evidence="17" id="KW-0808">Transferase</keyword>
<dbReference type="GO" id="GO:0004084">
    <property type="term" value="F:branched-chain-amino-acid transaminase activity"/>
    <property type="evidence" value="ECO:0007669"/>
    <property type="project" value="UniProtKB-EC"/>
</dbReference>
<evidence type="ECO:0000313" key="16">
    <source>
        <dbReference type="EMBL" id="CUX81670.1"/>
    </source>
</evidence>
<evidence type="ECO:0000256" key="10">
    <source>
        <dbReference type="ARBA" id="ARBA00023304"/>
    </source>
</evidence>
<evidence type="ECO:0000256" key="7">
    <source>
        <dbReference type="ARBA" id="ARBA00013053"/>
    </source>
</evidence>
<dbReference type="SUPFAM" id="SSF56752">
    <property type="entry name" value="D-aminoacid aminotransferase-like PLP-dependent enzymes"/>
    <property type="match status" value="1"/>
</dbReference>
<dbReference type="Gene3D" id="3.20.10.10">
    <property type="entry name" value="D-amino Acid Aminotransferase, subunit A, domain 2"/>
    <property type="match status" value="1"/>
</dbReference>
<dbReference type="EC" id="2.6.1.42" evidence="7"/>
<keyword evidence="9 15" id="KW-0663">Pyridoxal phosphate</keyword>
<dbReference type="PANTHER" id="PTHR42743">
    <property type="entry name" value="AMINO-ACID AMINOTRANSFERASE"/>
    <property type="match status" value="1"/>
</dbReference>
<comment type="catalytic activity">
    <reaction evidence="13">
        <text>L-leucine + 2-oxoglutarate = 4-methyl-2-oxopentanoate + L-glutamate</text>
        <dbReference type="Rhea" id="RHEA:18321"/>
        <dbReference type="ChEBI" id="CHEBI:16810"/>
        <dbReference type="ChEBI" id="CHEBI:17865"/>
        <dbReference type="ChEBI" id="CHEBI:29985"/>
        <dbReference type="ChEBI" id="CHEBI:57427"/>
        <dbReference type="EC" id="2.6.1.42"/>
    </reaction>
</comment>
<comment type="function">
    <text evidence="2">Acts on leucine, isoleucine and valine.</text>
</comment>
<protein>
    <recommendedName>
        <fullName evidence="8">Probable branched-chain-amino-acid aminotransferase</fullName>
        <ecNumber evidence="7">2.6.1.42</ecNumber>
    </recommendedName>
</protein>
<dbReference type="Pfam" id="PF01063">
    <property type="entry name" value="Aminotran_4"/>
    <property type="match status" value="1"/>
</dbReference>
<dbReference type="Proteomes" id="UP000182045">
    <property type="component" value="Unassembled WGS sequence"/>
</dbReference>
<evidence type="ECO:0000313" key="17">
    <source>
        <dbReference type="EMBL" id="KPP95810.1"/>
    </source>
</evidence>
<dbReference type="STRING" id="1666912.Ga0058931_1906"/>
<evidence type="ECO:0000313" key="18">
    <source>
        <dbReference type="Proteomes" id="UP000050413"/>
    </source>
</evidence>
<dbReference type="InterPro" id="IPR001544">
    <property type="entry name" value="Aminotrans_IV"/>
</dbReference>
<comment type="catalytic activity">
    <reaction evidence="11">
        <text>L-valine + 2-oxoglutarate = 3-methyl-2-oxobutanoate + L-glutamate</text>
        <dbReference type="Rhea" id="RHEA:24813"/>
        <dbReference type="ChEBI" id="CHEBI:11851"/>
        <dbReference type="ChEBI" id="CHEBI:16810"/>
        <dbReference type="ChEBI" id="CHEBI:29985"/>
        <dbReference type="ChEBI" id="CHEBI:57762"/>
        <dbReference type="EC" id="2.6.1.42"/>
    </reaction>
</comment>